<evidence type="ECO:0000259" key="2">
    <source>
        <dbReference type="SMART" id="SM00460"/>
    </source>
</evidence>
<evidence type="ECO:0000313" key="4">
    <source>
        <dbReference type="Proteomes" id="UP000659698"/>
    </source>
</evidence>
<name>A0ABR6VY92_9BACT</name>
<evidence type="ECO:0000256" key="1">
    <source>
        <dbReference type="SAM" id="SignalP"/>
    </source>
</evidence>
<feature type="chain" id="PRO_5046422185" description="Transglutaminase-like domain-containing protein" evidence="1">
    <location>
        <begin position="20"/>
        <end position="391"/>
    </location>
</feature>
<keyword evidence="4" id="KW-1185">Reference proteome</keyword>
<dbReference type="RefSeq" id="WP_186641903.1">
    <property type="nucleotide sequence ID" value="NZ_JACOAF010000058.1"/>
</dbReference>
<dbReference type="Proteomes" id="UP000659698">
    <property type="component" value="Unassembled WGS sequence"/>
</dbReference>
<evidence type="ECO:0000313" key="3">
    <source>
        <dbReference type="EMBL" id="MBC3542193.1"/>
    </source>
</evidence>
<dbReference type="PANTHER" id="PTHR46333:SF2">
    <property type="entry name" value="CYTOKINESIS PROTEIN 3"/>
    <property type="match status" value="1"/>
</dbReference>
<dbReference type="InterPro" id="IPR052557">
    <property type="entry name" value="CAP/Cytokinesis_protein"/>
</dbReference>
<dbReference type="EMBL" id="JACOAF010000058">
    <property type="protein sequence ID" value="MBC3542193.1"/>
    <property type="molecule type" value="Genomic_DNA"/>
</dbReference>
<dbReference type="Gene3D" id="3.10.620.30">
    <property type="match status" value="1"/>
</dbReference>
<dbReference type="SMART" id="SM00460">
    <property type="entry name" value="TGc"/>
    <property type="match status" value="1"/>
</dbReference>
<dbReference type="InterPro" id="IPR002931">
    <property type="entry name" value="Transglutaminase-like"/>
</dbReference>
<dbReference type="PANTHER" id="PTHR46333">
    <property type="entry name" value="CYTOKINESIS PROTEIN 3"/>
    <property type="match status" value="1"/>
</dbReference>
<keyword evidence="1" id="KW-0732">Signal</keyword>
<reference evidence="3 4" key="1">
    <citation type="journal article" date="2019" name="Int. J. Syst. Evol. Microbiol.">
        <title>Rufibacter sediminis sp. nov., isolated from freshwater lake sediment.</title>
        <authorList>
            <person name="Qu J.H."/>
            <person name="Zhang L.J."/>
            <person name="Fu Y.H."/>
            <person name="Li H.F."/>
        </authorList>
    </citation>
    <scope>NUCLEOTIDE SEQUENCE [LARGE SCALE GENOMIC DNA]</scope>
    <source>
        <strain evidence="3 4">H-1</strain>
    </source>
</reference>
<dbReference type="Pfam" id="PF01841">
    <property type="entry name" value="Transglut_core"/>
    <property type="match status" value="1"/>
</dbReference>
<feature type="domain" description="Transglutaminase-like" evidence="2">
    <location>
        <begin position="96"/>
        <end position="158"/>
    </location>
</feature>
<feature type="signal peptide" evidence="1">
    <location>
        <begin position="1"/>
        <end position="19"/>
    </location>
</feature>
<accession>A0ABR6VY92</accession>
<proteinExistence type="predicted"/>
<gene>
    <name evidence="3" type="ORF">H7U12_21080</name>
</gene>
<sequence>MARLASVFFFFLLCFQVFAQKTSRDSYAVPSVAPVIPAAQTKSVDGIAHFINRHYKTPQEKVQAIYQWLAANVVYDVQALSLGPQYYERQALITQTLATRKALCQGYAEVFHALCAQTGIPSYLITGFVVPRSTSTPRSHAWCAAQLDGQWYLFDPTWGAGQLENGTFVSRINQRYYMVPPARMVQTHLPFDPLWQFLPQPLTYEEFLSSKATSPRPKRTFVFLDSLAAYAAASPKAQLAGTIRRMEAHKMIPAVALEQLNDLRKNQAVIQHNETVDLFNQAVTSFNHGIDQLNQFTRYKNQRFYPVKPETELRKMTTSCTAQFQEAKRLLQLVKSRNNTQLLLPLENLNSQVENALMQAKSQEMFVTRYLKTPLKQRPALFYKQALAEKE</sequence>
<dbReference type="SUPFAM" id="SSF54001">
    <property type="entry name" value="Cysteine proteinases"/>
    <property type="match status" value="1"/>
</dbReference>
<dbReference type="InterPro" id="IPR038765">
    <property type="entry name" value="Papain-like_cys_pep_sf"/>
</dbReference>
<protein>
    <recommendedName>
        <fullName evidence="2">Transglutaminase-like domain-containing protein</fullName>
    </recommendedName>
</protein>
<organism evidence="3 4">
    <name type="scientific">Rufibacter sediminis</name>
    <dbReference type="NCBI Taxonomy" id="2762756"/>
    <lineage>
        <taxon>Bacteria</taxon>
        <taxon>Pseudomonadati</taxon>
        <taxon>Bacteroidota</taxon>
        <taxon>Cytophagia</taxon>
        <taxon>Cytophagales</taxon>
        <taxon>Hymenobacteraceae</taxon>
        <taxon>Rufibacter</taxon>
    </lineage>
</organism>
<comment type="caution">
    <text evidence="3">The sequence shown here is derived from an EMBL/GenBank/DDBJ whole genome shotgun (WGS) entry which is preliminary data.</text>
</comment>